<feature type="transmembrane region" description="Helical" evidence="7">
    <location>
        <begin position="286"/>
        <end position="306"/>
    </location>
</feature>
<reference evidence="10 11" key="1">
    <citation type="submission" date="2012-02" db="EMBL/GenBank/DDBJ databases">
        <title>Shotgun genome sequence of Phaeospirillum photometricum DSM 122.</title>
        <authorList>
            <person name="Duquesne K."/>
            <person name="Sturgis J."/>
        </authorList>
    </citation>
    <scope>NUCLEOTIDE SEQUENCE [LARGE SCALE GENOMIC DNA]</scope>
    <source>
        <strain evidence="11">DSM122</strain>
    </source>
</reference>
<dbReference type="HOGENOM" id="CLU_036879_0_3_5"/>
<dbReference type="Pfam" id="PF19300">
    <property type="entry name" value="BPD_transp_1_N"/>
    <property type="match status" value="1"/>
</dbReference>
<dbReference type="SUPFAM" id="SSF161098">
    <property type="entry name" value="MetI-like"/>
    <property type="match status" value="1"/>
</dbReference>
<evidence type="ECO:0000256" key="8">
    <source>
        <dbReference type="SAM" id="MobiDB-lite"/>
    </source>
</evidence>
<protein>
    <submittedName>
        <fullName evidence="10">Binding-protein-dependent transport systems inner membrane component</fullName>
    </submittedName>
</protein>
<evidence type="ECO:0000259" key="9">
    <source>
        <dbReference type="PROSITE" id="PS50928"/>
    </source>
</evidence>
<name>H6SPA8_PARPM</name>
<keyword evidence="4 7" id="KW-0812">Transmembrane</keyword>
<dbReference type="AlphaFoldDB" id="H6SPA8"/>
<comment type="similarity">
    <text evidence="7">Belongs to the binding-protein-dependent transport system permease family.</text>
</comment>
<keyword evidence="5 7" id="KW-1133">Transmembrane helix</keyword>
<feature type="region of interest" description="Disordered" evidence="8">
    <location>
        <begin position="1"/>
        <end position="34"/>
    </location>
</feature>
<dbReference type="PROSITE" id="PS50928">
    <property type="entry name" value="ABC_TM1"/>
    <property type="match status" value="1"/>
</dbReference>
<gene>
    <name evidence="10" type="ORF">RSPPHO_02807</name>
</gene>
<keyword evidence="6 7" id="KW-0472">Membrane</keyword>
<evidence type="ECO:0000313" key="10">
    <source>
        <dbReference type="EMBL" id="CCG09433.1"/>
    </source>
</evidence>
<feature type="domain" description="ABC transmembrane type-1" evidence="9">
    <location>
        <begin position="182"/>
        <end position="409"/>
    </location>
</feature>
<dbReference type="Pfam" id="PF00528">
    <property type="entry name" value="BPD_transp_1"/>
    <property type="match status" value="1"/>
</dbReference>
<dbReference type="GO" id="GO:0005886">
    <property type="term" value="C:plasma membrane"/>
    <property type="evidence" value="ECO:0007669"/>
    <property type="project" value="UniProtKB-SubCell"/>
</dbReference>
<keyword evidence="2 7" id="KW-0813">Transport</keyword>
<evidence type="ECO:0000256" key="6">
    <source>
        <dbReference type="ARBA" id="ARBA00023136"/>
    </source>
</evidence>
<feature type="transmembrane region" description="Helical" evidence="7">
    <location>
        <begin position="96"/>
        <end position="117"/>
    </location>
</feature>
<dbReference type="KEGG" id="rpm:RSPPHO_02807"/>
<proteinExistence type="inferred from homology"/>
<keyword evidence="11" id="KW-1185">Reference proteome</keyword>
<dbReference type="Proteomes" id="UP000033220">
    <property type="component" value="Chromosome DSM 122"/>
</dbReference>
<accession>H6SPA8</accession>
<dbReference type="InterPro" id="IPR045621">
    <property type="entry name" value="BPD_transp_1_N"/>
</dbReference>
<dbReference type="InterPro" id="IPR000515">
    <property type="entry name" value="MetI-like"/>
</dbReference>
<evidence type="ECO:0000256" key="1">
    <source>
        <dbReference type="ARBA" id="ARBA00004651"/>
    </source>
</evidence>
<keyword evidence="3" id="KW-1003">Cell membrane</keyword>
<dbReference type="Gene3D" id="1.10.3720.10">
    <property type="entry name" value="MetI-like"/>
    <property type="match status" value="1"/>
</dbReference>
<evidence type="ECO:0000256" key="2">
    <source>
        <dbReference type="ARBA" id="ARBA00022448"/>
    </source>
</evidence>
<feature type="transmembrane region" description="Helical" evidence="7">
    <location>
        <begin position="390"/>
        <end position="409"/>
    </location>
</feature>
<evidence type="ECO:0000256" key="4">
    <source>
        <dbReference type="ARBA" id="ARBA00022692"/>
    </source>
</evidence>
<feature type="transmembrane region" description="Helical" evidence="7">
    <location>
        <begin position="188"/>
        <end position="209"/>
    </location>
</feature>
<dbReference type="PATRIC" id="fig|1150469.3.peg.3175"/>
<feature type="transmembrane region" description="Helical" evidence="7">
    <location>
        <begin position="221"/>
        <end position="244"/>
    </location>
</feature>
<dbReference type="PANTHER" id="PTHR43163">
    <property type="entry name" value="DIPEPTIDE TRANSPORT SYSTEM PERMEASE PROTEIN DPPB-RELATED"/>
    <property type="match status" value="1"/>
</dbReference>
<dbReference type="STRING" id="1150469.RSPPHO_02807"/>
<feature type="compositionally biased region" description="Basic residues" evidence="8">
    <location>
        <begin position="14"/>
        <end position="23"/>
    </location>
</feature>
<evidence type="ECO:0000256" key="5">
    <source>
        <dbReference type="ARBA" id="ARBA00022989"/>
    </source>
</evidence>
<dbReference type="GO" id="GO:0071916">
    <property type="term" value="F:dipeptide transmembrane transporter activity"/>
    <property type="evidence" value="ECO:0007669"/>
    <property type="project" value="TreeGrafter"/>
</dbReference>
<dbReference type="CDD" id="cd06261">
    <property type="entry name" value="TM_PBP2"/>
    <property type="match status" value="1"/>
</dbReference>
<evidence type="ECO:0000256" key="3">
    <source>
        <dbReference type="ARBA" id="ARBA00022475"/>
    </source>
</evidence>
<dbReference type="PANTHER" id="PTHR43163:SF8">
    <property type="entry name" value="D,D-DIPEPTIDE TRANSPORT SYSTEM PERMEASE PROTEIN DDPB-RELATED"/>
    <property type="match status" value="1"/>
</dbReference>
<dbReference type="EMBL" id="HE663493">
    <property type="protein sequence ID" value="CCG09433.1"/>
    <property type="molecule type" value="Genomic_DNA"/>
</dbReference>
<feature type="transmembrane region" description="Helical" evidence="7">
    <location>
        <begin position="344"/>
        <end position="370"/>
    </location>
</feature>
<dbReference type="InterPro" id="IPR035906">
    <property type="entry name" value="MetI-like_sf"/>
</dbReference>
<evidence type="ECO:0000256" key="7">
    <source>
        <dbReference type="RuleBase" id="RU363032"/>
    </source>
</evidence>
<sequence>MAQQLGDSRIDRAHRSRPGRARSRGAAPALSGLTARGSGRLPLCHHVPGHRGDCRAGRGAGLCGRAELRCGLLPWLDQGRIVTPGRGRIHGAARGLASILVTLLGLLAVTFVIGRVVPVDPALTLVGDRAGGEILAAARAQWGFDQPLWRQFLSYGAAVFQGDLGTSILTGRPVLEDVARVFPATLELASVALALGVGLGVPAGVLAAWHQGRWIDQGLRLFGLLGYSVPVFWLGLMGLAVFYARLDWVPGPGRLDVLYEGLVAPRTGVLVLDALLAGEPEVARNALAHLVLPAGILGLFSMASLCRMTRSLMLEQLRQEYILTARLKGLSEARVVWRHALGNAAVPLVTVIALSYASLLEGSVLTEIVFSWPGLGFYITNSLLNADMNAVLGGTLVVGVVFIGLNRLSDALYRWLDPRTRLE</sequence>
<evidence type="ECO:0000313" key="11">
    <source>
        <dbReference type="Proteomes" id="UP000033220"/>
    </source>
</evidence>
<organism evidence="10 11">
    <name type="scientific">Pararhodospirillum photometricum DSM 122</name>
    <dbReference type="NCBI Taxonomy" id="1150469"/>
    <lineage>
        <taxon>Bacteria</taxon>
        <taxon>Pseudomonadati</taxon>
        <taxon>Pseudomonadota</taxon>
        <taxon>Alphaproteobacteria</taxon>
        <taxon>Rhodospirillales</taxon>
        <taxon>Rhodospirillaceae</taxon>
        <taxon>Pararhodospirillum</taxon>
    </lineage>
</organism>
<dbReference type="eggNOG" id="COG0601">
    <property type="taxonomic scope" value="Bacteria"/>
</dbReference>
<comment type="subcellular location">
    <subcellularLocation>
        <location evidence="1 7">Cell membrane</location>
        <topology evidence="1 7">Multi-pass membrane protein</topology>
    </subcellularLocation>
</comment>